<dbReference type="Proteomes" id="UP000265801">
    <property type="component" value="Unassembled WGS sequence"/>
</dbReference>
<comment type="caution">
    <text evidence="1">The sequence shown here is derived from an EMBL/GenBank/DDBJ whole genome shotgun (WGS) entry which is preliminary data.</text>
</comment>
<protein>
    <submittedName>
        <fullName evidence="1">Uncharacterized protein</fullName>
    </submittedName>
</protein>
<dbReference type="RefSeq" id="WP_119547771.1">
    <property type="nucleotide sequence ID" value="NZ_QXIR01000019.1"/>
</dbReference>
<organism evidence="1 2">
    <name type="scientific">Bacillus salacetis</name>
    <dbReference type="NCBI Taxonomy" id="2315464"/>
    <lineage>
        <taxon>Bacteria</taxon>
        <taxon>Bacillati</taxon>
        <taxon>Bacillota</taxon>
        <taxon>Bacilli</taxon>
        <taxon>Bacillales</taxon>
        <taxon>Bacillaceae</taxon>
        <taxon>Bacillus</taxon>
    </lineage>
</organism>
<keyword evidence="2" id="KW-1185">Reference proteome</keyword>
<sequence>MNVNIERAKLLAVNLQGFLDLVKRTYEQNSFIVLNQDILYRLNLLVEEFRFQILADELFRLTKYEDEEKQTLKNVEKVNEKLVILEEFVQHNYDDLFIFSGRVHSMRSIINLFDE</sequence>
<dbReference type="EMBL" id="QXIR01000019">
    <property type="protein sequence ID" value="RIW32037.1"/>
    <property type="molecule type" value="Genomic_DNA"/>
</dbReference>
<dbReference type="OrthoDB" id="2921074at2"/>
<gene>
    <name evidence="1" type="ORF">D3H55_14275</name>
</gene>
<reference evidence="1 2" key="1">
    <citation type="submission" date="2018-09" db="EMBL/GenBank/DDBJ databases">
        <title>Bacillus saliacetes sp. nov., isolated from Thai shrimp paste (Ka-pi).</title>
        <authorList>
            <person name="Daroonpunt R."/>
            <person name="Tanasupawat S."/>
            <person name="Yiamsombut S."/>
        </authorList>
    </citation>
    <scope>NUCLEOTIDE SEQUENCE [LARGE SCALE GENOMIC DNA]</scope>
    <source>
        <strain evidence="1 2">SKP7-4</strain>
    </source>
</reference>
<proteinExistence type="predicted"/>
<evidence type="ECO:0000313" key="1">
    <source>
        <dbReference type="EMBL" id="RIW32037.1"/>
    </source>
</evidence>
<accession>A0A3A1R0Z7</accession>
<name>A0A3A1R0Z7_9BACI</name>
<dbReference type="AlphaFoldDB" id="A0A3A1R0Z7"/>
<evidence type="ECO:0000313" key="2">
    <source>
        <dbReference type="Proteomes" id="UP000265801"/>
    </source>
</evidence>